<dbReference type="Pfam" id="PF03031">
    <property type="entry name" value="NIF"/>
    <property type="match status" value="1"/>
</dbReference>
<dbReference type="SMART" id="SM00577">
    <property type="entry name" value="CPDc"/>
    <property type="match status" value="1"/>
</dbReference>
<reference evidence="3 4" key="1">
    <citation type="journal article" date="2024" name="Nat. Commun.">
        <title>Phylogenomics reveals the evolutionary origins of lichenization in chlorophyte algae.</title>
        <authorList>
            <person name="Puginier C."/>
            <person name="Libourel C."/>
            <person name="Otte J."/>
            <person name="Skaloud P."/>
            <person name="Haon M."/>
            <person name="Grisel S."/>
            <person name="Petersen M."/>
            <person name="Berrin J.G."/>
            <person name="Delaux P.M."/>
            <person name="Dal Grande F."/>
            <person name="Keller J."/>
        </authorList>
    </citation>
    <scope>NUCLEOTIDE SEQUENCE [LARGE SCALE GENOMIC DNA]</scope>
    <source>
        <strain evidence="3 4">SAG 2523</strain>
    </source>
</reference>
<feature type="compositionally biased region" description="Polar residues" evidence="1">
    <location>
        <begin position="1219"/>
        <end position="1232"/>
    </location>
</feature>
<sequence length="1232" mass="135673">MAQGGPRLQGDVPQLAGSTKLLLYYGPESSGEVMAKFLKAYGWGWQRISQKSPLKQALHNAKQAMDGQDQMIVCADGSHSEGAWANAANKCSSTVRMIALHVANFLRIAAGPGQPPAPCICASNPSEAPGPDLQLVYPKKGRFSAVITANTAGQLHAALSFLCNQSRQQPPLFPVNRDGQVDYRQHPYAAIHFIKSQHRGRNREAQPMAGNAATAGQSRKHWKKQKKELHAQEAEAGAGDHLQGQSRKPGKKQRTGGSNGEADVGDQNQLPKNRKLSRKQRDECPPDEPIDLRPLLLFDLNGTLTAHTSARKSSGKSEMRPGLHHLRRLQEHFRLGIFTSSSRKTVQAVIPLLEAAAGPGPRLFSRPELVLYRDHTLPAAAAHVEAGGNFWDTCKPLVKWFSRLHHTILFDDDAYKAYRANPDGRSESRLLSQWEDVMSMAWHASGAKHTHTMKKFRSIIRSSAYQVTWSAHRECKRPRRQALPIHHHTLPEPFLHRSRVTESLRVSATIPAQPPIESASSNKEQDPTAPSAAETARTILDLSESGTLCTSQMDGTPLGTYTSYVLDQQGQPILRLRADAVHTANLSREPRCSLFVQPSSHPARLLARATLIGVAEPADEVTASLAAAEHRQMAINSVGVDAPQETDLFYRFAVATCFFVGGLGSTHKAEEVTNQAFQAATPDPLRHDAAPLVNMFNSDRLEDVLRIGSLAAQQPFDALQAAELLWIDRLGLYIYVKPLGLLLAVISRRSRAKRSRSLLLSEAIADTRRYTTFLGAFVGVIVAVDEGLAALFGKQRTARWRALVAGLAAGPTLLLTGRKQRHTSLALYVLLRGITLLIRCGNTSESHPLLRRLLTPTRWKHGDTALMCLATSQIGYSWIVLPQTLPPGYVRFLNQHGGKQDCHYGAVRELMRRNKQGLPPGRLKSLDGCSSQAAAATSRRPCTFLHKGQGCNTHLLSFLPQAYLRALPVYLPVYVLPAILVHRAKLVDPERAPELWRRIFLGAARSSGFLALYCTLAWRGACAGFQLTGTSTSFGIAASCWTGGLATLVEKKSRRMELAIYCMSRCVESFCLCLREWGWVSDRMVPPRLDILMFMAACGAIMHCYSDAHGKYRSMFRSKYLNVLDFILGSKGFEEGSLKHVPSTSDLLNQLDNRLASKPFHWRQRASSFAQHLSSLDEPDSPDSTRSSFSAPLVRPAAPSLELARAESLKEGQRPPLHQSAQINPSPLSRSD</sequence>
<feature type="domain" description="FCP1 homology" evidence="2">
    <location>
        <begin position="293"/>
        <end position="428"/>
    </location>
</feature>
<dbReference type="Proteomes" id="UP001485043">
    <property type="component" value="Unassembled WGS sequence"/>
</dbReference>
<dbReference type="PANTHER" id="PTHR12459:SF15">
    <property type="entry name" value="TRANSMEMBRANE PROTEIN 135"/>
    <property type="match status" value="1"/>
</dbReference>
<organism evidence="3 4">
    <name type="scientific">Apatococcus fuscideae</name>
    <dbReference type="NCBI Taxonomy" id="2026836"/>
    <lineage>
        <taxon>Eukaryota</taxon>
        <taxon>Viridiplantae</taxon>
        <taxon>Chlorophyta</taxon>
        <taxon>core chlorophytes</taxon>
        <taxon>Trebouxiophyceae</taxon>
        <taxon>Chlorellales</taxon>
        <taxon>Chlorellaceae</taxon>
        <taxon>Apatococcus</taxon>
    </lineage>
</organism>
<dbReference type="CDD" id="cd01427">
    <property type="entry name" value="HAD_like"/>
    <property type="match status" value="1"/>
</dbReference>
<proteinExistence type="predicted"/>
<dbReference type="InterPro" id="IPR037119">
    <property type="entry name" value="Haem_oxidase_HugZ-like_sf"/>
</dbReference>
<keyword evidence="4" id="KW-1185">Reference proteome</keyword>
<feature type="compositionally biased region" description="Basic residues" evidence="1">
    <location>
        <begin position="218"/>
        <end position="227"/>
    </location>
</feature>
<feature type="region of interest" description="Disordered" evidence="1">
    <location>
        <begin position="1173"/>
        <end position="1232"/>
    </location>
</feature>
<name>A0AAW1SXP1_9CHLO</name>
<dbReference type="EMBL" id="JALJOV010000790">
    <property type="protein sequence ID" value="KAK9861241.1"/>
    <property type="molecule type" value="Genomic_DNA"/>
</dbReference>
<dbReference type="Gene3D" id="3.40.50.1000">
    <property type="entry name" value="HAD superfamily/HAD-like"/>
    <property type="match status" value="1"/>
</dbReference>
<evidence type="ECO:0000259" key="2">
    <source>
        <dbReference type="SMART" id="SM00577"/>
    </source>
</evidence>
<dbReference type="InterPro" id="IPR011576">
    <property type="entry name" value="Pyridox_Oxase_N"/>
</dbReference>
<evidence type="ECO:0000256" key="1">
    <source>
        <dbReference type="SAM" id="MobiDB-lite"/>
    </source>
</evidence>
<dbReference type="SUPFAM" id="SSF56784">
    <property type="entry name" value="HAD-like"/>
    <property type="match status" value="1"/>
</dbReference>
<comment type="caution">
    <text evidence="3">The sequence shown here is derived from an EMBL/GenBank/DDBJ whole genome shotgun (WGS) entry which is preliminary data.</text>
</comment>
<gene>
    <name evidence="3" type="ORF">WJX84_012283</name>
</gene>
<dbReference type="InterPro" id="IPR012349">
    <property type="entry name" value="Split_barrel_FMN-bd"/>
</dbReference>
<accession>A0AAW1SXP1</accession>
<evidence type="ECO:0000313" key="4">
    <source>
        <dbReference type="Proteomes" id="UP001485043"/>
    </source>
</evidence>
<dbReference type="Gene3D" id="3.20.180.10">
    <property type="entry name" value="PNP-oxidase-like"/>
    <property type="match status" value="1"/>
</dbReference>
<feature type="region of interest" description="Disordered" evidence="1">
    <location>
        <begin position="512"/>
        <end position="534"/>
    </location>
</feature>
<evidence type="ECO:0000313" key="3">
    <source>
        <dbReference type="EMBL" id="KAK9861241.1"/>
    </source>
</evidence>
<dbReference type="InterPro" id="IPR026749">
    <property type="entry name" value="Tmem135"/>
</dbReference>
<feature type="compositionally biased region" description="Basic and acidic residues" evidence="1">
    <location>
        <begin position="1204"/>
        <end position="1213"/>
    </location>
</feature>
<feature type="region of interest" description="Disordered" evidence="1">
    <location>
        <begin position="194"/>
        <end position="291"/>
    </location>
</feature>
<protein>
    <recommendedName>
        <fullName evidence="2">FCP1 homology domain-containing protein</fullName>
    </recommendedName>
</protein>
<dbReference type="InterPro" id="IPR036412">
    <property type="entry name" value="HAD-like_sf"/>
</dbReference>
<dbReference type="InterPro" id="IPR023214">
    <property type="entry name" value="HAD_sf"/>
</dbReference>
<dbReference type="Gene3D" id="2.30.110.10">
    <property type="entry name" value="Electron Transport, Fmn-binding Protein, Chain A"/>
    <property type="match status" value="1"/>
</dbReference>
<dbReference type="SUPFAM" id="SSF50475">
    <property type="entry name" value="FMN-binding split barrel"/>
    <property type="match status" value="1"/>
</dbReference>
<dbReference type="Pfam" id="PF01243">
    <property type="entry name" value="PNPOx_N"/>
    <property type="match status" value="1"/>
</dbReference>
<dbReference type="AlphaFoldDB" id="A0AAW1SXP1"/>
<dbReference type="PANTHER" id="PTHR12459">
    <property type="entry name" value="TRANSMEMBRANE PROTEIN 135-RELATED"/>
    <property type="match status" value="1"/>
</dbReference>
<dbReference type="InterPro" id="IPR004274">
    <property type="entry name" value="FCP1_dom"/>
</dbReference>